<name>A0ABW2FDC0_9BACL</name>
<accession>A0ABW2FDC0</accession>
<evidence type="ECO:0000313" key="1">
    <source>
        <dbReference type="EMBL" id="MFC7150302.1"/>
    </source>
</evidence>
<dbReference type="RefSeq" id="WP_378045801.1">
    <property type="nucleotide sequence ID" value="NZ_JBHMDN010000008.1"/>
</dbReference>
<comment type="caution">
    <text evidence="1">The sequence shown here is derived from an EMBL/GenBank/DDBJ whole genome shotgun (WGS) entry which is preliminary data.</text>
</comment>
<evidence type="ECO:0000313" key="2">
    <source>
        <dbReference type="Proteomes" id="UP001596378"/>
    </source>
</evidence>
<proteinExistence type="predicted"/>
<dbReference type="EMBL" id="JBHTAI010000010">
    <property type="protein sequence ID" value="MFC7150302.1"/>
    <property type="molecule type" value="Genomic_DNA"/>
</dbReference>
<keyword evidence="2" id="KW-1185">Reference proteome</keyword>
<dbReference type="Proteomes" id="UP001596378">
    <property type="component" value="Unassembled WGS sequence"/>
</dbReference>
<sequence>MKWQEVRELFPNQFVLVTILKSHEDGDRKIIDEVALIYSVSNEEANKEFFKAAPGNIVYHTSKEECIVHIRRDPLLRVRR</sequence>
<reference evidence="2" key="1">
    <citation type="journal article" date="2019" name="Int. J. Syst. Evol. Microbiol.">
        <title>The Global Catalogue of Microorganisms (GCM) 10K type strain sequencing project: providing services to taxonomists for standard genome sequencing and annotation.</title>
        <authorList>
            <consortium name="The Broad Institute Genomics Platform"/>
            <consortium name="The Broad Institute Genome Sequencing Center for Infectious Disease"/>
            <person name="Wu L."/>
            <person name="Ma J."/>
        </authorList>
    </citation>
    <scope>NUCLEOTIDE SEQUENCE [LARGE SCALE GENOMIC DNA]</scope>
    <source>
        <strain evidence="2">KCTC 12907</strain>
    </source>
</reference>
<organism evidence="1 2">
    <name type="scientific">Cohnella cellulosilytica</name>
    <dbReference type="NCBI Taxonomy" id="986710"/>
    <lineage>
        <taxon>Bacteria</taxon>
        <taxon>Bacillati</taxon>
        <taxon>Bacillota</taxon>
        <taxon>Bacilli</taxon>
        <taxon>Bacillales</taxon>
        <taxon>Paenibacillaceae</taxon>
        <taxon>Cohnella</taxon>
    </lineage>
</organism>
<protein>
    <submittedName>
        <fullName evidence="1">Uncharacterized protein</fullName>
    </submittedName>
</protein>
<gene>
    <name evidence="1" type="ORF">ACFQMJ_17375</name>
</gene>